<keyword evidence="3" id="KW-1185">Reference proteome</keyword>
<proteinExistence type="predicted"/>
<protein>
    <submittedName>
        <fullName evidence="2">Uncharacterized protein</fullName>
    </submittedName>
</protein>
<feature type="region of interest" description="Disordered" evidence="1">
    <location>
        <begin position="19"/>
        <end position="103"/>
    </location>
</feature>
<sequence length="103" mass="11374">MRNQADIDAGNTLVNIATVKTRKRRSLKPIQRNASRSGTKLNDHENTSRRPKPSDDTGHNQLRSSGSKHRKPKPNERSVSDTLPNGTIGTLVKTTKVSRTTTS</sequence>
<name>A0ABV7YT81_9BACT</name>
<feature type="compositionally biased region" description="Basic and acidic residues" evidence="1">
    <location>
        <begin position="41"/>
        <end position="58"/>
    </location>
</feature>
<gene>
    <name evidence="2" type="ORF">ACFOOI_07865</name>
</gene>
<dbReference type="RefSeq" id="WP_379836804.1">
    <property type="nucleotide sequence ID" value="NZ_JBHRYQ010000001.1"/>
</dbReference>
<dbReference type="Proteomes" id="UP001595616">
    <property type="component" value="Unassembled WGS sequence"/>
</dbReference>
<accession>A0ABV7YT81</accession>
<dbReference type="EMBL" id="JBHRYQ010000001">
    <property type="protein sequence ID" value="MFC3810564.1"/>
    <property type="molecule type" value="Genomic_DNA"/>
</dbReference>
<evidence type="ECO:0000256" key="1">
    <source>
        <dbReference type="SAM" id="MobiDB-lite"/>
    </source>
</evidence>
<evidence type="ECO:0000313" key="2">
    <source>
        <dbReference type="EMBL" id="MFC3810564.1"/>
    </source>
</evidence>
<feature type="compositionally biased region" description="Low complexity" evidence="1">
    <location>
        <begin position="90"/>
        <end position="103"/>
    </location>
</feature>
<organism evidence="2 3">
    <name type="scientific">Lacihabitans lacunae</name>
    <dbReference type="NCBI Taxonomy" id="1028214"/>
    <lineage>
        <taxon>Bacteria</taxon>
        <taxon>Pseudomonadati</taxon>
        <taxon>Bacteroidota</taxon>
        <taxon>Cytophagia</taxon>
        <taxon>Cytophagales</taxon>
        <taxon>Leadbetterellaceae</taxon>
        <taxon>Lacihabitans</taxon>
    </lineage>
</organism>
<evidence type="ECO:0000313" key="3">
    <source>
        <dbReference type="Proteomes" id="UP001595616"/>
    </source>
</evidence>
<comment type="caution">
    <text evidence="2">The sequence shown here is derived from an EMBL/GenBank/DDBJ whole genome shotgun (WGS) entry which is preliminary data.</text>
</comment>
<reference evidence="3" key="1">
    <citation type="journal article" date="2019" name="Int. J. Syst. Evol. Microbiol.">
        <title>The Global Catalogue of Microorganisms (GCM) 10K type strain sequencing project: providing services to taxonomists for standard genome sequencing and annotation.</title>
        <authorList>
            <consortium name="The Broad Institute Genomics Platform"/>
            <consortium name="The Broad Institute Genome Sequencing Center for Infectious Disease"/>
            <person name="Wu L."/>
            <person name="Ma J."/>
        </authorList>
    </citation>
    <scope>NUCLEOTIDE SEQUENCE [LARGE SCALE GENOMIC DNA]</scope>
    <source>
        <strain evidence="3">CECT 7956</strain>
    </source>
</reference>